<gene>
    <name evidence="1" type="ORF">KY290_005440</name>
</gene>
<reference evidence="1 2" key="1">
    <citation type="journal article" date="2021" name="bioRxiv">
        <title>Chromosome-scale and haplotype-resolved genome assembly of a tetraploid potato cultivar.</title>
        <authorList>
            <person name="Sun H."/>
            <person name="Jiao W.-B."/>
            <person name="Krause K."/>
            <person name="Campoy J.A."/>
            <person name="Goel M."/>
            <person name="Folz-Donahue K."/>
            <person name="Kukat C."/>
            <person name="Huettel B."/>
            <person name="Schneeberger K."/>
        </authorList>
    </citation>
    <scope>NUCLEOTIDE SEQUENCE [LARGE SCALE GENOMIC DNA]</scope>
    <source>
        <strain evidence="1">SolTubOtavaFocal</strain>
        <tissue evidence="1">Leaves</tissue>
    </source>
</reference>
<dbReference type="Proteomes" id="UP000826656">
    <property type="component" value="Unassembled WGS sequence"/>
</dbReference>
<sequence length="119" mass="13780">MIAPRELIISDSDDAFSWQWGARRDSRFSEVAYYLIIGNQLEIRGTIGTKMLSPKTEYNAYLVFKLVNMCDYRLESAKSSIRFVNYDSETDIENQACSVHHPRLQESGNISKMEMDGWK</sequence>
<keyword evidence="2" id="KW-1185">Reference proteome</keyword>
<protein>
    <submittedName>
        <fullName evidence="1">Uncharacterized protein</fullName>
    </submittedName>
</protein>
<dbReference type="Pfam" id="PF14299">
    <property type="entry name" value="PP2"/>
    <property type="match status" value="1"/>
</dbReference>
<dbReference type="InterPro" id="IPR025886">
    <property type="entry name" value="PP2-like"/>
</dbReference>
<comment type="caution">
    <text evidence="1">The sequence shown here is derived from an EMBL/GenBank/DDBJ whole genome shotgun (WGS) entry which is preliminary data.</text>
</comment>
<organism evidence="1 2">
    <name type="scientific">Solanum tuberosum</name>
    <name type="common">Potato</name>
    <dbReference type="NCBI Taxonomy" id="4113"/>
    <lineage>
        <taxon>Eukaryota</taxon>
        <taxon>Viridiplantae</taxon>
        <taxon>Streptophyta</taxon>
        <taxon>Embryophyta</taxon>
        <taxon>Tracheophyta</taxon>
        <taxon>Spermatophyta</taxon>
        <taxon>Magnoliopsida</taxon>
        <taxon>eudicotyledons</taxon>
        <taxon>Gunneridae</taxon>
        <taxon>Pentapetalae</taxon>
        <taxon>asterids</taxon>
        <taxon>lamiids</taxon>
        <taxon>Solanales</taxon>
        <taxon>Solanaceae</taxon>
        <taxon>Solanoideae</taxon>
        <taxon>Solaneae</taxon>
        <taxon>Solanum</taxon>
    </lineage>
</organism>
<evidence type="ECO:0000313" key="2">
    <source>
        <dbReference type="Proteomes" id="UP000826656"/>
    </source>
</evidence>
<name>A0ABQ7WE97_SOLTU</name>
<accession>A0ABQ7WE97</accession>
<proteinExistence type="predicted"/>
<dbReference type="EMBL" id="JAIVGD010000002">
    <property type="protein sequence ID" value="KAH0779013.1"/>
    <property type="molecule type" value="Genomic_DNA"/>
</dbReference>
<dbReference type="PANTHER" id="PTHR32278:SF81">
    <property type="entry name" value="F-BOX FAMILY PROTEIN"/>
    <property type="match status" value="1"/>
</dbReference>
<dbReference type="PANTHER" id="PTHR32278">
    <property type="entry name" value="F-BOX DOMAIN-CONTAINING PROTEIN"/>
    <property type="match status" value="1"/>
</dbReference>
<evidence type="ECO:0000313" key="1">
    <source>
        <dbReference type="EMBL" id="KAH0779013.1"/>
    </source>
</evidence>